<proteinExistence type="predicted"/>
<dbReference type="Gene3D" id="3.40.50.1950">
    <property type="entry name" value="Flavin prenyltransferase-like"/>
    <property type="match status" value="1"/>
</dbReference>
<reference evidence="1" key="1">
    <citation type="submission" date="2025-08" db="UniProtKB">
        <authorList>
            <consortium name="Ensembl"/>
        </authorList>
    </citation>
    <scope>IDENTIFICATION</scope>
</reference>
<evidence type="ECO:0000313" key="1">
    <source>
        <dbReference type="Ensembl" id="ENSNNAP00000022529.1"/>
    </source>
</evidence>
<keyword evidence="2" id="KW-1185">Reference proteome</keyword>
<dbReference type="GO" id="GO:0003824">
    <property type="term" value="F:catalytic activity"/>
    <property type="evidence" value="ECO:0007669"/>
    <property type="project" value="InterPro"/>
</dbReference>
<evidence type="ECO:0000313" key="2">
    <source>
        <dbReference type="Proteomes" id="UP000694559"/>
    </source>
</evidence>
<dbReference type="InterPro" id="IPR036551">
    <property type="entry name" value="Flavin_trans-like"/>
</dbReference>
<sequence length="131" mass="14346">MEGTVSPLPPICPRSSEKNAHILVGVTGSVAALKLPLLVEELLKIPGTCAIRAWDGANLCSSHPITARQIPCIVKKLAGAVRTGPAEAELIPPGSSSPFTEWKVRERKVEKVVCLLRCRTRRELRANFQWR</sequence>
<name>A0A8C7E497_NAJNA</name>
<dbReference type="AlphaFoldDB" id="A0A8C7E497"/>
<dbReference type="SUPFAM" id="SSF52507">
    <property type="entry name" value="Homo-oligomeric flavin-containing Cys decarboxylases, HFCD"/>
    <property type="match status" value="1"/>
</dbReference>
<accession>A0A8C7E497</accession>
<organism evidence="1 2">
    <name type="scientific">Naja naja</name>
    <name type="common">Indian cobra</name>
    <dbReference type="NCBI Taxonomy" id="35670"/>
    <lineage>
        <taxon>Eukaryota</taxon>
        <taxon>Metazoa</taxon>
        <taxon>Chordata</taxon>
        <taxon>Craniata</taxon>
        <taxon>Vertebrata</taxon>
        <taxon>Euteleostomi</taxon>
        <taxon>Lepidosauria</taxon>
        <taxon>Squamata</taxon>
        <taxon>Bifurcata</taxon>
        <taxon>Unidentata</taxon>
        <taxon>Episquamata</taxon>
        <taxon>Toxicofera</taxon>
        <taxon>Serpentes</taxon>
        <taxon>Colubroidea</taxon>
        <taxon>Elapidae</taxon>
        <taxon>Elapinae</taxon>
        <taxon>Naja</taxon>
    </lineage>
</organism>
<evidence type="ECO:0008006" key="3">
    <source>
        <dbReference type="Google" id="ProtNLM"/>
    </source>
</evidence>
<dbReference type="Proteomes" id="UP000694559">
    <property type="component" value="Unplaced"/>
</dbReference>
<protein>
    <recommendedName>
        <fullName evidence="3">Phosphopantothenoylcysteine decarboxylase</fullName>
    </recommendedName>
</protein>
<reference evidence="1" key="2">
    <citation type="submission" date="2025-09" db="UniProtKB">
        <authorList>
            <consortium name="Ensembl"/>
        </authorList>
    </citation>
    <scope>IDENTIFICATION</scope>
</reference>
<dbReference type="Ensembl" id="ENSNNAT00000023609.1">
    <property type="protein sequence ID" value="ENSNNAP00000022529.1"/>
    <property type="gene ID" value="ENSNNAG00000014851.1"/>
</dbReference>